<dbReference type="KEGG" id="cpsk:Q0N40_05980"/>
<dbReference type="GO" id="GO:0042597">
    <property type="term" value="C:periplasmic space"/>
    <property type="evidence" value="ECO:0007669"/>
    <property type="project" value="UniProtKB-ARBA"/>
</dbReference>
<evidence type="ECO:0000313" key="2">
    <source>
        <dbReference type="EMBL" id="WPF26030.1"/>
    </source>
</evidence>
<dbReference type="EMBL" id="CP137757">
    <property type="protein sequence ID" value="WPF26030.1"/>
    <property type="molecule type" value="Genomic_DNA"/>
</dbReference>
<reference evidence="2 3" key="1">
    <citation type="submission" date="2023-10" db="EMBL/GenBank/DDBJ databases">
        <title>complete genome sequence of Corynebacterium pseudokroppenstedtii P15-C1.</title>
        <authorList>
            <person name="Bruggemann H."/>
            <person name="Poehlein A."/>
        </authorList>
    </citation>
    <scope>NUCLEOTIDE SEQUENCE [LARGE SCALE GENOMIC DNA]</scope>
    <source>
        <strain evidence="2 3">P15_C1</strain>
    </source>
</reference>
<dbReference type="Proteomes" id="UP001174314">
    <property type="component" value="Chromosome"/>
</dbReference>
<dbReference type="Gene3D" id="3.90.76.10">
    <property type="entry name" value="Dipeptide-binding Protein, Domain 1"/>
    <property type="match status" value="1"/>
</dbReference>
<keyword evidence="3" id="KW-1185">Reference proteome</keyword>
<evidence type="ECO:0000313" key="3">
    <source>
        <dbReference type="Proteomes" id="UP001174314"/>
    </source>
</evidence>
<dbReference type="Gene3D" id="3.40.190.10">
    <property type="entry name" value="Periplasmic binding protein-like II"/>
    <property type="match status" value="1"/>
</dbReference>
<dbReference type="InterPro" id="IPR039424">
    <property type="entry name" value="SBP_5"/>
</dbReference>
<feature type="domain" description="Solute-binding protein family 5" evidence="1">
    <location>
        <begin position="149"/>
        <end position="512"/>
    </location>
</feature>
<dbReference type="InterPro" id="IPR030678">
    <property type="entry name" value="Peptide/Ni-bd"/>
</dbReference>
<dbReference type="Pfam" id="PF00496">
    <property type="entry name" value="SBP_bac_5"/>
    <property type="match status" value="1"/>
</dbReference>
<accession>A0AAU0Q1Q0</accession>
<gene>
    <name evidence="2" type="ORF">Q0N40_05980</name>
</gene>
<protein>
    <submittedName>
        <fullName evidence="2">ABC transporter family substrate-binding protein</fullName>
    </submittedName>
</protein>
<evidence type="ECO:0000259" key="1">
    <source>
        <dbReference type="Pfam" id="PF00496"/>
    </source>
</evidence>
<dbReference type="PANTHER" id="PTHR30290">
    <property type="entry name" value="PERIPLASMIC BINDING COMPONENT OF ABC TRANSPORTER"/>
    <property type="match status" value="1"/>
</dbReference>
<dbReference type="SUPFAM" id="SSF53850">
    <property type="entry name" value="Periplasmic binding protein-like II"/>
    <property type="match status" value="1"/>
</dbReference>
<dbReference type="PIRSF" id="PIRSF002741">
    <property type="entry name" value="MppA"/>
    <property type="match status" value="1"/>
</dbReference>
<dbReference type="AlphaFoldDB" id="A0AAU0Q1Q0"/>
<dbReference type="PANTHER" id="PTHR30290:SF65">
    <property type="entry name" value="MONOACYL PHOSPHATIDYLINOSITOL TETRAMANNOSIDE-BINDING PROTEIN LPQW-RELATED"/>
    <property type="match status" value="1"/>
</dbReference>
<dbReference type="GO" id="GO:0015833">
    <property type="term" value="P:peptide transport"/>
    <property type="evidence" value="ECO:0007669"/>
    <property type="project" value="TreeGrafter"/>
</dbReference>
<organism evidence="2 3">
    <name type="scientific">Corynebacterium pseudokroppenstedtii</name>
    <dbReference type="NCBI Taxonomy" id="2804917"/>
    <lineage>
        <taxon>Bacteria</taxon>
        <taxon>Bacillati</taxon>
        <taxon>Actinomycetota</taxon>
        <taxon>Actinomycetes</taxon>
        <taxon>Mycobacteriales</taxon>
        <taxon>Corynebacteriaceae</taxon>
        <taxon>Corynebacterium</taxon>
    </lineage>
</organism>
<dbReference type="GO" id="GO:1904680">
    <property type="term" value="F:peptide transmembrane transporter activity"/>
    <property type="evidence" value="ECO:0007669"/>
    <property type="project" value="TreeGrafter"/>
</dbReference>
<dbReference type="Gene3D" id="3.10.105.10">
    <property type="entry name" value="Dipeptide-binding Protein, Domain 3"/>
    <property type="match status" value="1"/>
</dbReference>
<sequence length="595" mass="66533">MHRDRVIHQPATSSSEGKTVNVPLLAPLRHSVRHARRRVRAKVIMALVVIVSTSSMSLTACGYNDDADGSNRGYDQIADYKPTSRDQIKDGGHLNLAIDELTTQENPFHGDGTAYTTTIWSYYNPQLAMYTPRGEFSPNHDYVTDIKEDTSSGKTVLTYTINPRAVYNDGTPIDWRAFENTWKANNGTDEDYIPSSTDGYKLIESVTPGENDKQAVVTFSQVYPWWKGLFNILLPPQVSDAKKFNNAYKSALHPEWGAGPYTVDHVNFKKGEVVFKRNDKWWGDKGKLDSITFRQMEPQASINALRAGEIDATSVGSRERLKTAEKMGKLVDIRTGAAPFTSLITLNAKSDILSDINVRKAVMTGIDRSQLATIRFNGMGYSEKLPGSFQLFSRQKGYDDNFGAVVKFNKDEAQQILEQDGWKPGSDGVRRKDGKKLQLKYVLLGDDSLSRATAQATQKMMSDIGVQLSIQERPSSEFSDVVTRRDFDMFPMGFSQSDPYGVAYFQQTYASDSQLNRSGTGTAEMDEKINELQKLPTEDEQIRRANELEKEAFARYGIMPVTNGPSITAANPDLVNFGPKFFGSVKLQDIGWKKK</sequence>
<dbReference type="RefSeq" id="WP_236883130.1">
    <property type="nucleotide sequence ID" value="NZ_CP137757.1"/>
</dbReference>
<proteinExistence type="predicted"/>
<dbReference type="InterPro" id="IPR000914">
    <property type="entry name" value="SBP_5_dom"/>
</dbReference>
<dbReference type="GO" id="GO:0043190">
    <property type="term" value="C:ATP-binding cassette (ABC) transporter complex"/>
    <property type="evidence" value="ECO:0007669"/>
    <property type="project" value="InterPro"/>
</dbReference>
<dbReference type="CDD" id="cd08501">
    <property type="entry name" value="PBP2_Lpqw"/>
    <property type="match status" value="1"/>
</dbReference>
<name>A0AAU0Q1Q0_9CORY</name>